<feature type="transmembrane region" description="Helical" evidence="5">
    <location>
        <begin position="6"/>
        <end position="25"/>
    </location>
</feature>
<reference evidence="6" key="1">
    <citation type="submission" date="2020-10" db="EMBL/GenBank/DDBJ databases">
        <authorList>
            <person name="Kadnikov V."/>
            <person name="Beletsky A.V."/>
            <person name="Mardanov A.V."/>
            <person name="Karnachuk O.V."/>
            <person name="Ravin N.V."/>
        </authorList>
    </citation>
    <scope>NUCLEOTIDE SEQUENCE</scope>
    <source>
        <strain evidence="6">Bu02</strain>
    </source>
</reference>
<dbReference type="Pfam" id="PF00420">
    <property type="entry name" value="Oxidored_q2"/>
    <property type="match status" value="1"/>
</dbReference>
<reference evidence="6" key="2">
    <citation type="journal article" date="2023" name="Biology">
        <title>Prokaryotic Life Associated with Coal-Fire Gas Vents Revealed by Metagenomics.</title>
        <authorList>
            <person name="Kadnikov V.V."/>
            <person name="Mardanov A.V."/>
            <person name="Beletsky A.V."/>
            <person name="Karnachuk O.V."/>
            <person name="Ravin N.V."/>
        </authorList>
    </citation>
    <scope>NUCLEOTIDE SEQUENCE</scope>
    <source>
        <strain evidence="6">Bu02</strain>
    </source>
</reference>
<gene>
    <name evidence="6" type="ORF">IMF26_06250</name>
</gene>
<dbReference type="EMBL" id="CP062796">
    <property type="protein sequence ID" value="QUL97721.1"/>
    <property type="molecule type" value="Genomic_DNA"/>
</dbReference>
<dbReference type="GO" id="GO:0016020">
    <property type="term" value="C:membrane"/>
    <property type="evidence" value="ECO:0007669"/>
    <property type="project" value="UniProtKB-SubCell"/>
</dbReference>
<evidence type="ECO:0000256" key="1">
    <source>
        <dbReference type="ARBA" id="ARBA00004141"/>
    </source>
</evidence>
<evidence type="ECO:0000313" key="6">
    <source>
        <dbReference type="EMBL" id="QUL97721.1"/>
    </source>
</evidence>
<keyword evidence="4 5" id="KW-0472">Membrane</keyword>
<evidence type="ECO:0000256" key="2">
    <source>
        <dbReference type="ARBA" id="ARBA00022692"/>
    </source>
</evidence>
<keyword evidence="2 5" id="KW-0812">Transmembrane</keyword>
<evidence type="ECO:0000256" key="5">
    <source>
        <dbReference type="SAM" id="Phobius"/>
    </source>
</evidence>
<evidence type="ECO:0000256" key="3">
    <source>
        <dbReference type="ARBA" id="ARBA00022989"/>
    </source>
</evidence>
<comment type="subcellular location">
    <subcellularLocation>
        <location evidence="1">Membrane</location>
        <topology evidence="1">Multi-pass membrane protein</topology>
    </subcellularLocation>
</comment>
<evidence type="ECO:0000256" key="4">
    <source>
        <dbReference type="ARBA" id="ARBA00023136"/>
    </source>
</evidence>
<accession>A0AAT9L9I9</accession>
<feature type="transmembrane region" description="Helical" evidence="5">
    <location>
        <begin position="65"/>
        <end position="87"/>
    </location>
</feature>
<proteinExistence type="predicted"/>
<dbReference type="Gene3D" id="1.10.287.3510">
    <property type="match status" value="1"/>
</dbReference>
<feature type="transmembrane region" description="Helical" evidence="5">
    <location>
        <begin position="34"/>
        <end position="53"/>
    </location>
</feature>
<sequence>MANPLFWVGGSAIAIVMGLGIYALVSSRNLLKMLIGLNILSKAATLALAIGAYNTNDTGVGQSLMIAVMMVEVVVTAVVLSLIVNVYRHYGSLDTGDLKRLSG</sequence>
<dbReference type="AlphaFoldDB" id="A0AAT9L9I9"/>
<organism evidence="6">
    <name type="scientific">Candidatus Fermentithermobacillus carboniphilus</name>
    <dbReference type="NCBI Taxonomy" id="3085328"/>
    <lineage>
        <taxon>Bacteria</taxon>
        <taxon>Bacillati</taxon>
        <taxon>Bacillota</taxon>
        <taxon>Candidatus Fermentithermobacillia</taxon>
        <taxon>Candidatus Fermentithermobacillales</taxon>
        <taxon>Candidatus Fermentithermobacillaceae</taxon>
        <taxon>Candidatus Fermentithermobacillus</taxon>
    </lineage>
</organism>
<dbReference type="InterPro" id="IPR039428">
    <property type="entry name" value="NUOK/Mnh_C1-like"/>
</dbReference>
<dbReference type="KEGG" id="fcz:IMF26_06250"/>
<keyword evidence="3 5" id="KW-1133">Transmembrane helix</keyword>
<name>A0AAT9L9I9_9FIRM</name>
<protein>
    <submittedName>
        <fullName evidence="6">NADH-quinone oxidoreductase subunit K</fullName>
    </submittedName>
</protein>